<keyword evidence="1" id="KW-0812">Transmembrane</keyword>
<comment type="caution">
    <text evidence="2">The sequence shown here is derived from an EMBL/GenBank/DDBJ whole genome shotgun (WGS) entry which is preliminary data.</text>
</comment>
<keyword evidence="1" id="KW-0472">Membrane</keyword>
<sequence>MTVPLEAFVSFVSYCFTITFQHFCLKNILRKSIRQTHIQRQKL</sequence>
<gene>
    <name evidence="2" type="ORF">F0M16_22735</name>
</gene>
<feature type="transmembrane region" description="Helical" evidence="1">
    <location>
        <begin position="6"/>
        <end position="25"/>
    </location>
</feature>
<accession>A0A5Q6PC74</accession>
<dbReference type="EMBL" id="VUAA01000070">
    <property type="protein sequence ID" value="KAA1252475.1"/>
    <property type="molecule type" value="Genomic_DNA"/>
</dbReference>
<dbReference type="AlphaFoldDB" id="A0A5Q6PC74"/>
<proteinExistence type="predicted"/>
<keyword evidence="1" id="KW-1133">Transmembrane helix</keyword>
<organism evidence="2 3">
    <name type="scientific">Vibrio cholerae</name>
    <dbReference type="NCBI Taxonomy" id="666"/>
    <lineage>
        <taxon>Bacteria</taxon>
        <taxon>Pseudomonadati</taxon>
        <taxon>Pseudomonadota</taxon>
        <taxon>Gammaproteobacteria</taxon>
        <taxon>Vibrionales</taxon>
        <taxon>Vibrionaceae</taxon>
        <taxon>Vibrio</taxon>
    </lineage>
</organism>
<dbReference type="Proteomes" id="UP000323225">
    <property type="component" value="Unassembled WGS sequence"/>
</dbReference>
<evidence type="ECO:0000313" key="2">
    <source>
        <dbReference type="EMBL" id="KAA1252475.1"/>
    </source>
</evidence>
<evidence type="ECO:0000256" key="1">
    <source>
        <dbReference type="SAM" id="Phobius"/>
    </source>
</evidence>
<dbReference type="AntiFam" id="ANF00258">
    <property type="entry name" value="Domain of unknown function (DUF1196)"/>
</dbReference>
<reference evidence="2 3" key="1">
    <citation type="submission" date="2019-09" db="EMBL/GenBank/DDBJ databases">
        <authorList>
            <person name="Kritzky A."/>
            <person name="Schelkanova E.Y."/>
            <person name="Alkhova Z.V."/>
            <person name="Smirnova N.I."/>
        </authorList>
    </citation>
    <scope>NUCLEOTIDE SEQUENCE [LARGE SCALE GENOMIC DNA]</scope>
    <source>
        <strain evidence="2 3">M1526</strain>
    </source>
</reference>
<name>A0A5Q6PC74_VIBCL</name>
<evidence type="ECO:0000313" key="3">
    <source>
        <dbReference type="Proteomes" id="UP000323225"/>
    </source>
</evidence>
<protein>
    <submittedName>
        <fullName evidence="2">DUF1196 domain-containing protein</fullName>
    </submittedName>
</protein>